<organism evidence="17 18">
    <name type="scientific">Nitrobacter vulgaris</name>
    <dbReference type="NCBI Taxonomy" id="29421"/>
    <lineage>
        <taxon>Bacteria</taxon>
        <taxon>Pseudomonadati</taxon>
        <taxon>Pseudomonadota</taxon>
        <taxon>Alphaproteobacteria</taxon>
        <taxon>Hyphomicrobiales</taxon>
        <taxon>Nitrobacteraceae</taxon>
        <taxon>Nitrobacter</taxon>
    </lineage>
</organism>
<dbReference type="GO" id="GO:0005886">
    <property type="term" value="C:plasma membrane"/>
    <property type="evidence" value="ECO:0007669"/>
    <property type="project" value="UniProtKB-SubCell"/>
</dbReference>
<comment type="caution">
    <text evidence="17">The sequence shown here is derived from an EMBL/GenBank/DDBJ whole genome shotgun (WGS) entry which is preliminary data.</text>
</comment>
<evidence type="ECO:0000256" key="3">
    <source>
        <dbReference type="ARBA" id="ARBA00022475"/>
    </source>
</evidence>
<keyword evidence="4" id="KW-0997">Cell inner membrane</keyword>
<dbReference type="Gene3D" id="3.40.50.300">
    <property type="entry name" value="P-loop containing nucleotide triphosphate hydrolases"/>
    <property type="match status" value="1"/>
</dbReference>
<dbReference type="InterPro" id="IPR025857">
    <property type="entry name" value="MacB_PCD"/>
</dbReference>
<dbReference type="GO" id="GO:0098796">
    <property type="term" value="C:membrane protein complex"/>
    <property type="evidence" value="ECO:0007669"/>
    <property type="project" value="UniProtKB-ARBA"/>
</dbReference>
<dbReference type="OrthoDB" id="9786950at2"/>
<evidence type="ECO:0000256" key="6">
    <source>
        <dbReference type="ARBA" id="ARBA00022741"/>
    </source>
</evidence>
<keyword evidence="7 17" id="KW-0067">ATP-binding</keyword>
<dbReference type="GO" id="GO:0022857">
    <property type="term" value="F:transmembrane transporter activity"/>
    <property type="evidence" value="ECO:0007669"/>
    <property type="project" value="TreeGrafter"/>
</dbReference>
<sequence length="649" mass="68339">MNASHVPLIDLTGICRSYRSGDVVTRALRGVELSIYSGEFVAIVGASGSGKSTLMNIIGLIDRPTQGIYRFAGQDVAGLDRDGLAALRRNSFGFIFQQYHLISTVSALGNVEMPAVHAGAPRAYRHRRASALLARLGLATRMFNRPSQLSGGQQQRVSIARSLMNGGAVILADEPTGALDSKSGTEVLGILKELAGAGHTIILITHDSNVAAAAERIIRIEDGLIASDSGRDAGRVPRSSVAVAARHANGTSPPLWAWLEEAARSAFAALAVNPVRTALTLSGIVIGVASVVAMMAIGRGAQASFMERASAIGTNWLVVSRAGESAVTSMPLTLADAEAIKDLANVSGSMPALWEAGILRHANTDMNAEVIATTAEFRTVHNWDTAKGMFFTKEDEISGNAVMLLGATLALKLFPNIADPSGSHVLVNNIPFLVTGVLESKGLSEKGMDRDNNVVMPLRTAAMRLYGKDELSEIVVSIADMSRLQQTKDAIKSLLIRRHGREDFWLHDAASAFRKAEDERRSSNLLLGAIAAISMLVGGIGIMNIMLITVAERTREIGVRAAIGARTADILGQFLTEAIVLSAIGGVFGLLLGVLIGIAAATLFGMTVIFSITAAIGAVTGAVVMGTLFGFMPAFRAARLDPVVALSSQ</sequence>
<dbReference type="SMART" id="SM00382">
    <property type="entry name" value="AAA"/>
    <property type="match status" value="1"/>
</dbReference>
<keyword evidence="5 15" id="KW-0812">Transmembrane</keyword>
<feature type="transmembrane region" description="Helical" evidence="15">
    <location>
        <begin position="608"/>
        <end position="632"/>
    </location>
</feature>
<protein>
    <recommendedName>
        <fullName evidence="14">Pyoverdine export ATP-binding/permease protein PvdT</fullName>
    </recommendedName>
</protein>
<keyword evidence="2" id="KW-0813">Transport</keyword>
<evidence type="ECO:0000256" key="5">
    <source>
        <dbReference type="ARBA" id="ARBA00022692"/>
    </source>
</evidence>
<evidence type="ECO:0000256" key="7">
    <source>
        <dbReference type="ARBA" id="ARBA00022840"/>
    </source>
</evidence>
<accession>A0A1V4HYH8</accession>
<feature type="domain" description="ABC transporter" evidence="16">
    <location>
        <begin position="9"/>
        <end position="247"/>
    </location>
</feature>
<dbReference type="InterPro" id="IPR027417">
    <property type="entry name" value="P-loop_NTPase"/>
</dbReference>
<evidence type="ECO:0000256" key="13">
    <source>
        <dbReference type="ARBA" id="ARBA00038388"/>
    </source>
</evidence>
<keyword evidence="9 15" id="KW-1133">Transmembrane helix</keyword>
<dbReference type="GO" id="GO:0016887">
    <property type="term" value="F:ATP hydrolysis activity"/>
    <property type="evidence" value="ECO:0007669"/>
    <property type="project" value="InterPro"/>
</dbReference>
<keyword evidence="3" id="KW-1003">Cell membrane</keyword>
<feature type="transmembrane region" description="Helical" evidence="15">
    <location>
        <begin position="278"/>
        <end position="298"/>
    </location>
</feature>
<evidence type="ECO:0000256" key="15">
    <source>
        <dbReference type="SAM" id="Phobius"/>
    </source>
</evidence>
<keyword evidence="6" id="KW-0547">Nucleotide-binding</keyword>
<dbReference type="PANTHER" id="PTHR30572:SF14">
    <property type="entry name" value="MACROLIDE EXPORT ATP-BINDING_PERMEASE PROTEIN MACB"/>
    <property type="match status" value="1"/>
</dbReference>
<dbReference type="AlphaFoldDB" id="A0A1V4HYH8"/>
<keyword evidence="8" id="KW-1278">Translocase</keyword>
<dbReference type="FunFam" id="3.40.50.300:FF:000032">
    <property type="entry name" value="Export ABC transporter ATP-binding protein"/>
    <property type="match status" value="1"/>
</dbReference>
<dbReference type="InterPro" id="IPR003593">
    <property type="entry name" value="AAA+_ATPase"/>
</dbReference>
<feature type="transmembrane region" description="Helical" evidence="15">
    <location>
        <begin position="525"/>
        <end position="548"/>
    </location>
</feature>
<dbReference type="InterPro" id="IPR017911">
    <property type="entry name" value="MacB-like_ATP-bd"/>
</dbReference>
<gene>
    <name evidence="17" type="ORF">B2M20_11175</name>
</gene>
<dbReference type="SUPFAM" id="SSF52540">
    <property type="entry name" value="P-loop containing nucleoside triphosphate hydrolases"/>
    <property type="match status" value="1"/>
</dbReference>
<feature type="transmembrane region" description="Helical" evidence="15">
    <location>
        <begin position="579"/>
        <end position="601"/>
    </location>
</feature>
<evidence type="ECO:0000256" key="14">
    <source>
        <dbReference type="ARBA" id="ARBA00041199"/>
    </source>
</evidence>
<keyword evidence="18" id="KW-1185">Reference proteome</keyword>
<keyword evidence="11" id="KW-0046">Antibiotic resistance</keyword>
<comment type="subcellular location">
    <subcellularLocation>
        <location evidence="1">Cell inner membrane</location>
        <topology evidence="1">Multi-pass membrane protein</topology>
    </subcellularLocation>
</comment>
<dbReference type="RefSeq" id="WP_079447121.1">
    <property type="nucleotide sequence ID" value="NZ_MWPQ01000042.1"/>
</dbReference>
<evidence type="ECO:0000256" key="10">
    <source>
        <dbReference type="ARBA" id="ARBA00023136"/>
    </source>
</evidence>
<evidence type="ECO:0000259" key="16">
    <source>
        <dbReference type="PROSITE" id="PS50893"/>
    </source>
</evidence>
<dbReference type="PANTHER" id="PTHR30572">
    <property type="entry name" value="MEMBRANE COMPONENT OF TRANSPORTER-RELATED"/>
    <property type="match status" value="1"/>
</dbReference>
<proteinExistence type="inferred from homology"/>
<evidence type="ECO:0000256" key="2">
    <source>
        <dbReference type="ARBA" id="ARBA00022448"/>
    </source>
</evidence>
<comment type="similarity">
    <text evidence="13">Belongs to the ABC transporter superfamily. Macrolide exporter (TC 3.A.1.122) family.</text>
</comment>
<dbReference type="Pfam" id="PF02687">
    <property type="entry name" value="FtsX"/>
    <property type="match status" value="1"/>
</dbReference>
<name>A0A1V4HYH8_NITVU</name>
<dbReference type="CDD" id="cd03255">
    <property type="entry name" value="ABC_MJ0796_LolCDE_FtsE"/>
    <property type="match status" value="1"/>
</dbReference>
<dbReference type="InterPro" id="IPR003439">
    <property type="entry name" value="ABC_transporter-like_ATP-bd"/>
</dbReference>
<evidence type="ECO:0000256" key="9">
    <source>
        <dbReference type="ARBA" id="ARBA00022989"/>
    </source>
</evidence>
<dbReference type="GO" id="GO:0005524">
    <property type="term" value="F:ATP binding"/>
    <property type="evidence" value="ECO:0007669"/>
    <property type="project" value="UniProtKB-KW"/>
</dbReference>
<dbReference type="Pfam" id="PF00005">
    <property type="entry name" value="ABC_tran"/>
    <property type="match status" value="1"/>
</dbReference>
<dbReference type="PROSITE" id="PS00211">
    <property type="entry name" value="ABC_TRANSPORTER_1"/>
    <property type="match status" value="1"/>
</dbReference>
<dbReference type="InterPro" id="IPR050250">
    <property type="entry name" value="Macrolide_Exporter_MacB"/>
</dbReference>
<dbReference type="Proteomes" id="UP000189940">
    <property type="component" value="Unassembled WGS sequence"/>
</dbReference>
<dbReference type="EMBL" id="MWPQ01000042">
    <property type="protein sequence ID" value="OPH82622.1"/>
    <property type="molecule type" value="Genomic_DNA"/>
</dbReference>
<evidence type="ECO:0000256" key="12">
    <source>
        <dbReference type="ARBA" id="ARBA00024722"/>
    </source>
</evidence>
<evidence type="ECO:0000313" key="17">
    <source>
        <dbReference type="EMBL" id="OPH82622.1"/>
    </source>
</evidence>
<keyword evidence="10 15" id="KW-0472">Membrane</keyword>
<evidence type="ECO:0000256" key="4">
    <source>
        <dbReference type="ARBA" id="ARBA00022519"/>
    </source>
</evidence>
<evidence type="ECO:0000256" key="11">
    <source>
        <dbReference type="ARBA" id="ARBA00023251"/>
    </source>
</evidence>
<dbReference type="Pfam" id="PF12704">
    <property type="entry name" value="MacB_PCD"/>
    <property type="match status" value="1"/>
</dbReference>
<dbReference type="InterPro" id="IPR017871">
    <property type="entry name" value="ABC_transporter-like_CS"/>
</dbReference>
<dbReference type="STRING" id="29421.B2M20_11175"/>
<evidence type="ECO:0000313" key="18">
    <source>
        <dbReference type="Proteomes" id="UP000189940"/>
    </source>
</evidence>
<evidence type="ECO:0000256" key="1">
    <source>
        <dbReference type="ARBA" id="ARBA00004429"/>
    </source>
</evidence>
<dbReference type="InterPro" id="IPR003838">
    <property type="entry name" value="ABC3_permease_C"/>
</dbReference>
<comment type="function">
    <text evidence="12">Involved in beta-(1--&gt;2)glucan export. Transmembrane domains (TMD) form a pore in the inner membrane and the ATP-binding domain (NBD) is responsible for energy generation.</text>
</comment>
<dbReference type="PROSITE" id="PS50893">
    <property type="entry name" value="ABC_TRANSPORTER_2"/>
    <property type="match status" value="1"/>
</dbReference>
<reference evidence="17 18" key="1">
    <citation type="submission" date="2017-02" db="EMBL/GenBank/DDBJ databases">
        <title>Genome sequence of the nitrite-oxidizing bacterium Nitrobacter vulgaris strain Ab1.</title>
        <authorList>
            <person name="Mellbye B.L."/>
            <person name="Davis E.W."/>
            <person name="Spieck E."/>
            <person name="Chang J.H."/>
            <person name="Bottomley P.J."/>
            <person name="Sayavedra-Soto L.A."/>
        </authorList>
    </citation>
    <scope>NUCLEOTIDE SEQUENCE [LARGE SCALE GENOMIC DNA]</scope>
    <source>
        <strain evidence="17 18">Ab1</strain>
    </source>
</reference>
<dbReference type="GO" id="GO:0046677">
    <property type="term" value="P:response to antibiotic"/>
    <property type="evidence" value="ECO:0007669"/>
    <property type="project" value="UniProtKB-KW"/>
</dbReference>
<evidence type="ECO:0000256" key="8">
    <source>
        <dbReference type="ARBA" id="ARBA00022967"/>
    </source>
</evidence>